<dbReference type="SUPFAM" id="SSF103473">
    <property type="entry name" value="MFS general substrate transporter"/>
    <property type="match status" value="1"/>
</dbReference>
<feature type="region of interest" description="Disordered" evidence="3">
    <location>
        <begin position="191"/>
        <end position="215"/>
    </location>
</feature>
<sequence length="442" mass="47685">MAFSFPKLPSSPLISCTAGAVILWLFFGVRQSFGLLLIPITTDYGWGNCIVYGVGVLILHFCTASLGPLFIVAMGIIVGGAAGGNSFPVVLASIGRQFPQGSKKQALAFGFVSSTGSLGQGCFLPITNVMIQRMGWRNTLLVLGMCLCKATLVTCTCKTNLRVSAALAILCIAVSPLAIFLRSVEQTPSEAITKPIETNENDKSEDKEPRANELSSLEKAEVVEEEMISNQPQSIGAALGEASRSLTFWLIAIGFSVCGFHVSFLATHLPAYLNGRGIDASIAAWSVSILGFGSCFGTAVMGWLCSKYRPKYLLTGLYWCRALMLAIFFWVPLSMTTIYVFSVIFGVLWLSTVPVTTKFIGDVFGFRYLGTLTSLTFIGHQIGAFCGAYIGGVEYDASGSYNHMWYASFALALFAGCANFFANDTTLRGHHPQRVKESDSEM</sequence>
<dbReference type="GO" id="GO:0016020">
    <property type="term" value="C:membrane"/>
    <property type="evidence" value="ECO:0007669"/>
    <property type="project" value="UniProtKB-SubCell"/>
</dbReference>
<protein>
    <recommendedName>
        <fullName evidence="5">Major facilitator superfamily (MFS) profile domain-containing protein</fullName>
    </recommendedName>
</protein>
<feature type="transmembrane region" description="Helical" evidence="4">
    <location>
        <begin position="337"/>
        <end position="356"/>
    </location>
</feature>
<evidence type="ECO:0000313" key="7">
    <source>
        <dbReference type="Proteomes" id="UP000654370"/>
    </source>
</evidence>
<dbReference type="PANTHER" id="PTHR11360:SF284">
    <property type="entry name" value="EG:103B4.3 PROTEIN-RELATED"/>
    <property type="match status" value="1"/>
</dbReference>
<dbReference type="GO" id="GO:0022857">
    <property type="term" value="F:transmembrane transporter activity"/>
    <property type="evidence" value="ECO:0007669"/>
    <property type="project" value="InterPro"/>
</dbReference>
<evidence type="ECO:0000256" key="2">
    <source>
        <dbReference type="ARBA" id="ARBA00006727"/>
    </source>
</evidence>
<dbReference type="PANTHER" id="PTHR11360">
    <property type="entry name" value="MONOCARBOXYLATE TRANSPORTER"/>
    <property type="match status" value="1"/>
</dbReference>
<dbReference type="AlphaFoldDB" id="A0A8H7U973"/>
<comment type="caution">
    <text evidence="6">The sequence shown here is derived from an EMBL/GenBank/DDBJ whole genome shotgun (WGS) entry which is preliminary data.</text>
</comment>
<evidence type="ECO:0000259" key="5">
    <source>
        <dbReference type="PROSITE" id="PS50850"/>
    </source>
</evidence>
<dbReference type="OrthoDB" id="5567124at2759"/>
<evidence type="ECO:0000256" key="4">
    <source>
        <dbReference type="SAM" id="Phobius"/>
    </source>
</evidence>
<proteinExistence type="inferred from homology"/>
<dbReference type="Pfam" id="PF07690">
    <property type="entry name" value="MFS_1"/>
    <property type="match status" value="1"/>
</dbReference>
<feature type="transmembrane region" description="Helical" evidence="4">
    <location>
        <begin position="282"/>
        <end position="305"/>
    </location>
</feature>
<dbReference type="InterPro" id="IPR020846">
    <property type="entry name" value="MFS_dom"/>
</dbReference>
<dbReference type="CDD" id="cd17355">
    <property type="entry name" value="MFS_YcxA_like"/>
    <property type="match status" value="1"/>
</dbReference>
<feature type="transmembrane region" description="Helical" evidence="4">
    <location>
        <begin position="161"/>
        <end position="181"/>
    </location>
</feature>
<dbReference type="Proteomes" id="UP000654370">
    <property type="component" value="Unassembled WGS sequence"/>
</dbReference>
<gene>
    <name evidence="6" type="ORF">INT43_009074</name>
</gene>
<evidence type="ECO:0000313" key="6">
    <source>
        <dbReference type="EMBL" id="KAG2171413.1"/>
    </source>
</evidence>
<evidence type="ECO:0000256" key="1">
    <source>
        <dbReference type="ARBA" id="ARBA00004141"/>
    </source>
</evidence>
<keyword evidence="4" id="KW-0472">Membrane</keyword>
<dbReference type="Gene3D" id="1.20.1250.20">
    <property type="entry name" value="MFS general substrate transporter like domains"/>
    <property type="match status" value="1"/>
</dbReference>
<feature type="transmembrane region" description="Helical" evidence="4">
    <location>
        <begin position="12"/>
        <end position="38"/>
    </location>
</feature>
<keyword evidence="7" id="KW-1185">Reference proteome</keyword>
<feature type="transmembrane region" description="Helical" evidence="4">
    <location>
        <begin position="69"/>
        <end position="94"/>
    </location>
</feature>
<reference evidence="6" key="1">
    <citation type="submission" date="2020-12" db="EMBL/GenBank/DDBJ databases">
        <title>Metabolic potential, ecology and presence of endohyphal bacteria is reflected in genomic diversity of Mucoromycotina.</title>
        <authorList>
            <person name="Muszewska A."/>
            <person name="Okrasinska A."/>
            <person name="Steczkiewicz K."/>
            <person name="Drgas O."/>
            <person name="Orlowska M."/>
            <person name="Perlinska-Lenart U."/>
            <person name="Aleksandrzak-Piekarczyk T."/>
            <person name="Szatraj K."/>
            <person name="Zielenkiewicz U."/>
            <person name="Pilsyk S."/>
            <person name="Malc E."/>
            <person name="Mieczkowski P."/>
            <person name="Kruszewska J.S."/>
            <person name="Biernat P."/>
            <person name="Pawlowska J."/>
        </authorList>
    </citation>
    <scope>NUCLEOTIDE SEQUENCE</scope>
    <source>
        <strain evidence="6">WA0000067209</strain>
    </source>
</reference>
<feature type="transmembrane region" description="Helical" evidence="4">
    <location>
        <begin position="106"/>
        <end position="126"/>
    </location>
</feature>
<organism evidence="6 7">
    <name type="scientific">Mortierella isabellina</name>
    <name type="common">Filamentous fungus</name>
    <name type="synonym">Umbelopsis isabellina</name>
    <dbReference type="NCBI Taxonomy" id="91625"/>
    <lineage>
        <taxon>Eukaryota</taxon>
        <taxon>Fungi</taxon>
        <taxon>Fungi incertae sedis</taxon>
        <taxon>Mucoromycota</taxon>
        <taxon>Mucoromycotina</taxon>
        <taxon>Umbelopsidomycetes</taxon>
        <taxon>Umbelopsidales</taxon>
        <taxon>Umbelopsidaceae</taxon>
        <taxon>Umbelopsis</taxon>
    </lineage>
</organism>
<dbReference type="InterPro" id="IPR036259">
    <property type="entry name" value="MFS_trans_sf"/>
</dbReference>
<evidence type="ECO:0000256" key="3">
    <source>
        <dbReference type="SAM" id="MobiDB-lite"/>
    </source>
</evidence>
<feature type="transmembrane region" description="Helical" evidence="4">
    <location>
        <begin position="44"/>
        <end position="62"/>
    </location>
</feature>
<feature type="transmembrane region" description="Helical" evidence="4">
    <location>
        <begin position="403"/>
        <end position="422"/>
    </location>
</feature>
<comment type="similarity">
    <text evidence="2">Belongs to the major facilitator superfamily. Monocarboxylate porter (TC 2.A.1.13) family.</text>
</comment>
<comment type="subcellular location">
    <subcellularLocation>
        <location evidence="1">Membrane</location>
        <topology evidence="1">Multi-pass membrane protein</topology>
    </subcellularLocation>
</comment>
<feature type="transmembrane region" description="Helical" evidence="4">
    <location>
        <begin position="368"/>
        <end position="391"/>
    </location>
</feature>
<feature type="compositionally biased region" description="Basic and acidic residues" evidence="3">
    <location>
        <begin position="200"/>
        <end position="215"/>
    </location>
</feature>
<keyword evidence="4" id="KW-0812">Transmembrane</keyword>
<feature type="transmembrane region" description="Helical" evidence="4">
    <location>
        <begin position="248"/>
        <end position="270"/>
    </location>
</feature>
<name>A0A8H7U973_MORIS</name>
<dbReference type="InterPro" id="IPR011701">
    <property type="entry name" value="MFS"/>
</dbReference>
<feature type="domain" description="Major facilitator superfamily (MFS) profile" evidence="5">
    <location>
        <begin position="247"/>
        <end position="442"/>
    </location>
</feature>
<keyword evidence="4" id="KW-1133">Transmembrane helix</keyword>
<accession>A0A8H7U973</accession>
<dbReference type="PROSITE" id="PS50850">
    <property type="entry name" value="MFS"/>
    <property type="match status" value="1"/>
</dbReference>
<dbReference type="EMBL" id="JAEPQZ010000021">
    <property type="protein sequence ID" value="KAG2171413.1"/>
    <property type="molecule type" value="Genomic_DNA"/>
</dbReference>
<dbReference type="InterPro" id="IPR050327">
    <property type="entry name" value="Proton-linked_MCT"/>
</dbReference>